<gene>
    <name evidence="3" type="ORF">HRI_004675000</name>
</gene>
<evidence type="ECO:0000313" key="4">
    <source>
        <dbReference type="Proteomes" id="UP001165190"/>
    </source>
</evidence>
<dbReference type="InterPro" id="IPR001509">
    <property type="entry name" value="Epimerase_deHydtase"/>
</dbReference>
<sequence>MATYKPRNILIIGDAGFIGCHVTNRLVRNYPEYKIAVLDKLDYCSNLKNLNPSKSSPNKFVEGDIGTCNVTGQIRRFIHVSTDEVYKKQRRMQLWEIMRLPNFSRRIRTPRQKPVLKCLLCRHVNFEKSNGLKLPNNISNL</sequence>
<proteinExistence type="inferred from homology"/>
<dbReference type="OrthoDB" id="16464at2759"/>
<dbReference type="EMBL" id="BSYR01000056">
    <property type="protein sequence ID" value="GMJ10058.1"/>
    <property type="molecule type" value="Genomic_DNA"/>
</dbReference>
<dbReference type="SUPFAM" id="SSF51735">
    <property type="entry name" value="NAD(P)-binding Rossmann-fold domains"/>
    <property type="match status" value="1"/>
</dbReference>
<evidence type="ECO:0000313" key="3">
    <source>
        <dbReference type="EMBL" id="GMJ10058.1"/>
    </source>
</evidence>
<protein>
    <recommendedName>
        <fullName evidence="2">NAD-dependent epimerase/dehydratase domain-containing protein</fullName>
    </recommendedName>
</protein>
<dbReference type="Pfam" id="PF01370">
    <property type="entry name" value="Epimerase"/>
    <property type="match status" value="1"/>
</dbReference>
<dbReference type="InterPro" id="IPR036291">
    <property type="entry name" value="NAD(P)-bd_dom_sf"/>
</dbReference>
<evidence type="ECO:0000259" key="2">
    <source>
        <dbReference type="Pfam" id="PF01370"/>
    </source>
</evidence>
<keyword evidence="4" id="KW-1185">Reference proteome</keyword>
<name>A0A9W7MM43_HIBTR</name>
<dbReference type="Proteomes" id="UP001165190">
    <property type="component" value="Unassembled WGS sequence"/>
</dbReference>
<accession>A0A9W7MM43</accession>
<dbReference type="AlphaFoldDB" id="A0A9W7MM43"/>
<evidence type="ECO:0000256" key="1">
    <source>
        <dbReference type="ARBA" id="ARBA00007637"/>
    </source>
</evidence>
<reference evidence="3" key="1">
    <citation type="submission" date="2023-05" db="EMBL/GenBank/DDBJ databases">
        <title>Genome and transcriptome analyses reveal genes involved in the formation of fine ridges on petal epidermal cells in Hibiscus trionum.</title>
        <authorList>
            <person name="Koshimizu S."/>
            <person name="Masuda S."/>
            <person name="Ishii T."/>
            <person name="Shirasu K."/>
            <person name="Hoshino A."/>
            <person name="Arita M."/>
        </authorList>
    </citation>
    <scope>NUCLEOTIDE SEQUENCE</scope>
    <source>
        <strain evidence="3">Hamamatsu line</strain>
    </source>
</reference>
<organism evidence="3 4">
    <name type="scientific">Hibiscus trionum</name>
    <name type="common">Flower of an hour</name>
    <dbReference type="NCBI Taxonomy" id="183268"/>
    <lineage>
        <taxon>Eukaryota</taxon>
        <taxon>Viridiplantae</taxon>
        <taxon>Streptophyta</taxon>
        <taxon>Embryophyta</taxon>
        <taxon>Tracheophyta</taxon>
        <taxon>Spermatophyta</taxon>
        <taxon>Magnoliopsida</taxon>
        <taxon>eudicotyledons</taxon>
        <taxon>Gunneridae</taxon>
        <taxon>Pentapetalae</taxon>
        <taxon>rosids</taxon>
        <taxon>malvids</taxon>
        <taxon>Malvales</taxon>
        <taxon>Malvaceae</taxon>
        <taxon>Malvoideae</taxon>
        <taxon>Hibiscus</taxon>
    </lineage>
</organism>
<comment type="caution">
    <text evidence="3">The sequence shown here is derived from an EMBL/GenBank/DDBJ whole genome shotgun (WGS) entry which is preliminary data.</text>
</comment>
<comment type="similarity">
    <text evidence="1">Belongs to the NAD(P)-dependent epimerase/dehydratase family.</text>
</comment>
<dbReference type="PANTHER" id="PTHR43000">
    <property type="entry name" value="DTDP-D-GLUCOSE 4,6-DEHYDRATASE-RELATED"/>
    <property type="match status" value="1"/>
</dbReference>
<feature type="domain" description="NAD-dependent epimerase/dehydratase" evidence="2">
    <location>
        <begin position="9"/>
        <end position="65"/>
    </location>
</feature>
<dbReference type="Gene3D" id="3.40.50.720">
    <property type="entry name" value="NAD(P)-binding Rossmann-like Domain"/>
    <property type="match status" value="1"/>
</dbReference>